<comment type="caution">
    <text evidence="2">The sequence shown here is derived from an EMBL/GenBank/DDBJ whole genome shotgun (WGS) entry which is preliminary data.</text>
</comment>
<evidence type="ECO:0008006" key="4">
    <source>
        <dbReference type="Google" id="ProtNLM"/>
    </source>
</evidence>
<dbReference type="Proteomes" id="UP000278962">
    <property type="component" value="Unassembled WGS sequence"/>
</dbReference>
<dbReference type="AlphaFoldDB" id="A0A660L8F7"/>
<feature type="signal peptide" evidence="1">
    <location>
        <begin position="1"/>
        <end position="20"/>
    </location>
</feature>
<name>A0A660L8F7_9ACTN</name>
<dbReference type="PROSITE" id="PS51257">
    <property type="entry name" value="PROKAR_LIPOPROTEIN"/>
    <property type="match status" value="1"/>
</dbReference>
<evidence type="ECO:0000256" key="1">
    <source>
        <dbReference type="SAM" id="SignalP"/>
    </source>
</evidence>
<feature type="chain" id="PRO_5039335991" description="Lipoprotein" evidence="1">
    <location>
        <begin position="21"/>
        <end position="134"/>
    </location>
</feature>
<proteinExistence type="predicted"/>
<sequence>MRWALAVAAAVVLAGCGSPAPDLFEVKRTGADTNANLTLLVSDDGSVTCNGGKRHPIPNETLLRARELERDLSEQAELHLVLEPARDSVLTYGVRMEAGTLSFADTSRPMPAPFARLMAFTKDVGEDVCGIVRR</sequence>
<organism evidence="2 3">
    <name type="scientific">Solirubrobacter pauli</name>
    <dbReference type="NCBI Taxonomy" id="166793"/>
    <lineage>
        <taxon>Bacteria</taxon>
        <taxon>Bacillati</taxon>
        <taxon>Actinomycetota</taxon>
        <taxon>Thermoleophilia</taxon>
        <taxon>Solirubrobacterales</taxon>
        <taxon>Solirubrobacteraceae</taxon>
        <taxon>Solirubrobacter</taxon>
    </lineage>
</organism>
<dbReference type="RefSeq" id="WP_121248861.1">
    <property type="nucleotide sequence ID" value="NZ_RBIL01000001.1"/>
</dbReference>
<keyword evidence="3" id="KW-1185">Reference proteome</keyword>
<reference evidence="2 3" key="1">
    <citation type="submission" date="2018-10" db="EMBL/GenBank/DDBJ databases">
        <title>Genomic Encyclopedia of Archaeal and Bacterial Type Strains, Phase II (KMG-II): from individual species to whole genera.</title>
        <authorList>
            <person name="Goeker M."/>
        </authorList>
    </citation>
    <scope>NUCLEOTIDE SEQUENCE [LARGE SCALE GENOMIC DNA]</scope>
    <source>
        <strain evidence="2 3">DSM 14954</strain>
    </source>
</reference>
<keyword evidence="1" id="KW-0732">Signal</keyword>
<gene>
    <name evidence="2" type="ORF">C8N24_1159</name>
</gene>
<evidence type="ECO:0000313" key="3">
    <source>
        <dbReference type="Proteomes" id="UP000278962"/>
    </source>
</evidence>
<evidence type="ECO:0000313" key="2">
    <source>
        <dbReference type="EMBL" id="RKQ91337.1"/>
    </source>
</evidence>
<dbReference type="OrthoDB" id="5244246at2"/>
<dbReference type="EMBL" id="RBIL01000001">
    <property type="protein sequence ID" value="RKQ91337.1"/>
    <property type="molecule type" value="Genomic_DNA"/>
</dbReference>
<accession>A0A660L8F7</accession>
<protein>
    <recommendedName>
        <fullName evidence="4">Lipoprotein</fullName>
    </recommendedName>
</protein>